<dbReference type="STRING" id="419481.SAMN05216233_109125"/>
<name>A0A1G5G0I5_9BACT</name>
<protein>
    <submittedName>
        <fullName evidence="1">Uncharacterized protein</fullName>
    </submittedName>
</protein>
<dbReference type="AlphaFoldDB" id="A0A1G5G0I5"/>
<sequence length="197" mass="21849">MKPHEAAAAIKTGFKYFTLNGLRGRPNIEKREDFERMVSVWAENLTEVPVGVFIAACKSLSCELTFYPAFAEVRQRCLDLMHGKPQQALEVWSEIKRKMSAVSHPYANPEDRDAVLASITCPIARETAGKFDWKAFGLSDESDESYHKGQFEKLFNSVRDRVGIKKEVVRLGVAAPASVRGLVGKVSEQISEEGGAA</sequence>
<evidence type="ECO:0000313" key="2">
    <source>
        <dbReference type="Proteomes" id="UP000198870"/>
    </source>
</evidence>
<evidence type="ECO:0000313" key="1">
    <source>
        <dbReference type="EMBL" id="SCY45016.1"/>
    </source>
</evidence>
<keyword evidence="2" id="KW-1185">Reference proteome</keyword>
<accession>A0A1G5G0I5</accession>
<dbReference type="RefSeq" id="WP_092211194.1">
    <property type="nucleotide sequence ID" value="NZ_FMUX01000009.1"/>
</dbReference>
<reference evidence="1 2" key="1">
    <citation type="submission" date="2016-10" db="EMBL/GenBank/DDBJ databases">
        <authorList>
            <person name="de Groot N.N."/>
        </authorList>
    </citation>
    <scope>NUCLEOTIDE SEQUENCE [LARGE SCALE GENOMIC DNA]</scope>
    <source>
        <strain evidence="1 2">AA1</strain>
    </source>
</reference>
<organism evidence="1 2">
    <name type="scientific">Desulfoluna spongiiphila</name>
    <dbReference type="NCBI Taxonomy" id="419481"/>
    <lineage>
        <taxon>Bacteria</taxon>
        <taxon>Pseudomonadati</taxon>
        <taxon>Thermodesulfobacteriota</taxon>
        <taxon>Desulfobacteria</taxon>
        <taxon>Desulfobacterales</taxon>
        <taxon>Desulfolunaceae</taxon>
        <taxon>Desulfoluna</taxon>
    </lineage>
</organism>
<proteinExistence type="predicted"/>
<dbReference type="Proteomes" id="UP000198870">
    <property type="component" value="Unassembled WGS sequence"/>
</dbReference>
<gene>
    <name evidence="1" type="ORF">SAMN05216233_109125</name>
</gene>
<dbReference type="EMBL" id="FMUX01000009">
    <property type="protein sequence ID" value="SCY45016.1"/>
    <property type="molecule type" value="Genomic_DNA"/>
</dbReference>